<feature type="transmembrane region" description="Helical" evidence="1">
    <location>
        <begin position="238"/>
        <end position="258"/>
    </location>
</feature>
<sequence>MIGLVVAALWILTGGQAFGSEQSAPPDVTCDSAGLSGVRLSGSLEFHHQRLDYTHVTTEVRVDVDNTWPFSADLLLRPGTPAYVHAMGCLLRGTGYAEADRPTEWRRASPTVLTRGRAGVSVDYQAEDWLNGDSDVDIGLWHLKLVGTTRWTAELVPPDTLRGGVWTSVRVDLGGPRPDYARPRPSSVTDRDTMGWSWAGPLSGSRAVEPVSLGFRPPRAQAYAAAGSSDDMQYIEGAAGALWDVAALGVVAFALWPLRRRTPGNHPAMTDGQRTAVTVTRQWAILVAVAAVFVYLSHPLSLVAQNYLPDGNDARGVQRWVWVWSSEEARWTALQAAVLGLALCLFGRPRRSVLIAAAVTAVGVAAVAVRPSLAGLSPDFSLPDGAGEDPAIAWLLAVDAGTVFLWLMALTACIQRVWCAARVEGLEWRNRKRMATGLPVPTSAAEEARNRRFRLRGTGLAFLAVAGVVALWAWVVAEWNWRRLAWLDDTSAADYGQRHAQQVIGDMGWFAWDCQDWLFGNDWIVTGLALAAVLAVFGTPVDADDATATAPAPPSAPNPGLPATAEQPWPLTRVAVAFGAVTFVSYFGPYLGIPLGWVSLLLAAGVLSLLLAWGRKRAVLCTPLQPRGPRVVNVIRESDRRRWLEAARSHLELQQELGRLDRDGSENALERKRRVQELITRRHRWNVGSRYPRPALRLPPGVTPVDVALAWGPRPTWLGNALYAARVAAVAGIPGTLLVLTVANTDASAWSSLLGTRFQLPEIPIDFIAWEFTWASVGFFFGAMHRALPGRRGYTRALAMWLALLLPVVADSCITYVLAEDPDRSWLLSVAALLPILTVTGMAMDRETFKRDRPYWRSTPGLLLSVYQLRSTSVQAAFALAQVAAVVGLWQQLKGGGSPPTPPSPN</sequence>
<comment type="caution">
    <text evidence="3">The sequence shown here is derived from an EMBL/GenBank/DDBJ whole genome shotgun (WGS) entry which is preliminary data.</text>
</comment>
<dbReference type="EMBL" id="JAINZZ010000001">
    <property type="protein sequence ID" value="MBY8876077.1"/>
    <property type="molecule type" value="Genomic_DNA"/>
</dbReference>
<keyword evidence="4" id="KW-1185">Reference proteome</keyword>
<feature type="transmembrane region" description="Helical" evidence="1">
    <location>
        <begin position="723"/>
        <end position="743"/>
    </location>
</feature>
<keyword evidence="1" id="KW-1133">Transmembrane helix</keyword>
<feature type="transmembrane region" description="Helical" evidence="1">
    <location>
        <begin position="391"/>
        <end position="414"/>
    </location>
</feature>
<keyword evidence="1" id="KW-0812">Transmembrane</keyword>
<feature type="transmembrane region" description="Helical" evidence="1">
    <location>
        <begin position="353"/>
        <end position="371"/>
    </location>
</feature>
<evidence type="ECO:0000256" key="2">
    <source>
        <dbReference type="SAM" id="SignalP"/>
    </source>
</evidence>
<feature type="transmembrane region" description="Helical" evidence="1">
    <location>
        <begin position="517"/>
        <end position="537"/>
    </location>
</feature>
<name>A0ABS7Q1Z0_9ACTN</name>
<feature type="transmembrane region" description="Helical" evidence="1">
    <location>
        <begin position="329"/>
        <end position="346"/>
    </location>
</feature>
<evidence type="ECO:0000313" key="3">
    <source>
        <dbReference type="EMBL" id="MBY8876077.1"/>
    </source>
</evidence>
<feature type="transmembrane region" description="Helical" evidence="1">
    <location>
        <begin position="594"/>
        <end position="613"/>
    </location>
</feature>
<feature type="transmembrane region" description="Helical" evidence="1">
    <location>
        <begin position="797"/>
        <end position="819"/>
    </location>
</feature>
<keyword evidence="2" id="KW-0732">Signal</keyword>
<dbReference type="InterPro" id="IPR046176">
    <property type="entry name" value="DUF6185"/>
</dbReference>
<dbReference type="Proteomes" id="UP000778578">
    <property type="component" value="Unassembled WGS sequence"/>
</dbReference>
<feature type="signal peptide" evidence="2">
    <location>
        <begin position="1"/>
        <end position="19"/>
    </location>
</feature>
<feature type="transmembrane region" description="Helical" evidence="1">
    <location>
        <begin position="825"/>
        <end position="844"/>
    </location>
</feature>
<feature type="chain" id="PRO_5045718851" evidence="2">
    <location>
        <begin position="20"/>
        <end position="906"/>
    </location>
</feature>
<feature type="transmembrane region" description="Helical" evidence="1">
    <location>
        <begin position="459"/>
        <end position="477"/>
    </location>
</feature>
<proteinExistence type="predicted"/>
<accession>A0ABS7Q1Z0</accession>
<dbReference type="Pfam" id="PF19683">
    <property type="entry name" value="DUF6185"/>
    <property type="match status" value="1"/>
</dbReference>
<evidence type="ECO:0000256" key="1">
    <source>
        <dbReference type="SAM" id="Phobius"/>
    </source>
</evidence>
<feature type="transmembrane region" description="Helical" evidence="1">
    <location>
        <begin position="571"/>
        <end position="588"/>
    </location>
</feature>
<organism evidence="3 4">
    <name type="scientific">Actinacidiphila acidipaludis</name>
    <dbReference type="NCBI Taxonomy" id="2873382"/>
    <lineage>
        <taxon>Bacteria</taxon>
        <taxon>Bacillati</taxon>
        <taxon>Actinomycetota</taxon>
        <taxon>Actinomycetes</taxon>
        <taxon>Kitasatosporales</taxon>
        <taxon>Streptomycetaceae</taxon>
        <taxon>Actinacidiphila</taxon>
    </lineage>
</organism>
<gene>
    <name evidence="3" type="ORF">K7862_00270</name>
</gene>
<protein>
    <submittedName>
        <fullName evidence="3">DUF6185 family protein</fullName>
    </submittedName>
</protein>
<dbReference type="RefSeq" id="WP_222959365.1">
    <property type="nucleotide sequence ID" value="NZ_JAINZZ010000001.1"/>
</dbReference>
<feature type="transmembrane region" description="Helical" evidence="1">
    <location>
        <begin position="763"/>
        <end position="785"/>
    </location>
</feature>
<reference evidence="3 4" key="1">
    <citation type="submission" date="2021-08" db="EMBL/GenBank/DDBJ databases">
        <title>WGS of actinomycetes from Thailand.</title>
        <authorList>
            <person name="Thawai C."/>
        </authorList>
    </citation>
    <scope>NUCLEOTIDE SEQUENCE [LARGE SCALE GENOMIC DNA]</scope>
    <source>
        <strain evidence="3 4">PLK6-54</strain>
    </source>
</reference>
<feature type="transmembrane region" description="Helical" evidence="1">
    <location>
        <begin position="279"/>
        <end position="298"/>
    </location>
</feature>
<keyword evidence="1" id="KW-0472">Membrane</keyword>
<evidence type="ECO:0000313" key="4">
    <source>
        <dbReference type="Proteomes" id="UP000778578"/>
    </source>
</evidence>